<evidence type="ECO:0008006" key="4">
    <source>
        <dbReference type="Google" id="ProtNLM"/>
    </source>
</evidence>
<dbReference type="Proteomes" id="UP000094819">
    <property type="component" value="Unassembled WGS sequence"/>
</dbReference>
<evidence type="ECO:0000313" key="3">
    <source>
        <dbReference type="Proteomes" id="UP000094819"/>
    </source>
</evidence>
<proteinExistence type="predicted"/>
<feature type="transmembrane region" description="Helical" evidence="1">
    <location>
        <begin position="30"/>
        <end position="49"/>
    </location>
</feature>
<comment type="caution">
    <text evidence="2">The sequence shown here is derived from an EMBL/GenBank/DDBJ whole genome shotgun (WGS) entry which is preliminary data.</text>
</comment>
<dbReference type="RefSeq" id="XP_019027963.1">
    <property type="nucleotide sequence ID" value="XM_019180062.1"/>
</dbReference>
<accession>A0A1E3HL11</accession>
<keyword evidence="1" id="KW-0812">Transmembrane</keyword>
<name>A0A1E3HL11_9TREE</name>
<organism evidence="2 3">
    <name type="scientific">Cryptococcus wingfieldii CBS 7118</name>
    <dbReference type="NCBI Taxonomy" id="1295528"/>
    <lineage>
        <taxon>Eukaryota</taxon>
        <taxon>Fungi</taxon>
        <taxon>Dikarya</taxon>
        <taxon>Basidiomycota</taxon>
        <taxon>Agaricomycotina</taxon>
        <taxon>Tremellomycetes</taxon>
        <taxon>Tremellales</taxon>
        <taxon>Cryptococcaceae</taxon>
        <taxon>Cryptococcus</taxon>
    </lineage>
</organism>
<keyword evidence="1" id="KW-1133">Transmembrane helix</keyword>
<keyword evidence="3" id="KW-1185">Reference proteome</keyword>
<dbReference type="SUPFAM" id="SSF81383">
    <property type="entry name" value="F-box domain"/>
    <property type="match status" value="1"/>
</dbReference>
<dbReference type="InterPro" id="IPR036047">
    <property type="entry name" value="F-box-like_dom_sf"/>
</dbReference>
<reference evidence="2 3" key="1">
    <citation type="submission" date="2016-06" db="EMBL/GenBank/DDBJ databases">
        <title>Evolution of pathogenesis and genome organization in the Tremellales.</title>
        <authorList>
            <person name="Cuomo C."/>
            <person name="Litvintseva A."/>
            <person name="Heitman J."/>
            <person name="Chen Y."/>
            <person name="Sun S."/>
            <person name="Springer D."/>
            <person name="Dromer F."/>
            <person name="Young S."/>
            <person name="Zeng Q."/>
            <person name="Chapman S."/>
            <person name="Gujja S."/>
            <person name="Saif S."/>
            <person name="Birren B."/>
        </authorList>
    </citation>
    <scope>NUCLEOTIDE SEQUENCE [LARGE SCALE GENOMIC DNA]</scope>
    <source>
        <strain evidence="2 3">CBS 7118</strain>
    </source>
</reference>
<evidence type="ECO:0000313" key="2">
    <source>
        <dbReference type="EMBL" id="ODN76406.1"/>
    </source>
</evidence>
<sequence length="106" mass="11954">MSTSNQILTRFASNYDILSDIISFLPISDLPAVLCTCSLFFSVAAPALYRSIPISHTCNPFIVADEEEDKEEDEELWHETTSIHPLSHVEQVTIQPHPNTFVDTFD</sequence>
<protein>
    <recommendedName>
        <fullName evidence="4">F-box domain-containing protein</fullName>
    </recommendedName>
</protein>
<dbReference type="AlphaFoldDB" id="A0A1E3HL11"/>
<dbReference type="GeneID" id="30197301"/>
<dbReference type="EMBL" id="AWGH01000052">
    <property type="protein sequence ID" value="ODN76406.1"/>
    <property type="molecule type" value="Genomic_DNA"/>
</dbReference>
<evidence type="ECO:0000256" key="1">
    <source>
        <dbReference type="SAM" id="Phobius"/>
    </source>
</evidence>
<gene>
    <name evidence="2" type="ORF">L198_08090</name>
</gene>
<keyword evidence="1" id="KW-0472">Membrane</keyword>